<organism evidence="3">
    <name type="scientific">bioreactor metagenome</name>
    <dbReference type="NCBI Taxonomy" id="1076179"/>
    <lineage>
        <taxon>unclassified sequences</taxon>
        <taxon>metagenomes</taxon>
        <taxon>ecological metagenomes</taxon>
    </lineage>
</organism>
<dbReference type="EMBL" id="VSSQ01000539">
    <property type="protein sequence ID" value="MPL97065.1"/>
    <property type="molecule type" value="Genomic_DNA"/>
</dbReference>
<protein>
    <recommendedName>
        <fullName evidence="4">AAA domain-containing protein</fullName>
    </recommendedName>
</protein>
<feature type="domain" description="DUF4143" evidence="2">
    <location>
        <begin position="204"/>
        <end position="352"/>
    </location>
</feature>
<dbReference type="InterPro" id="IPR041682">
    <property type="entry name" value="AAA_14"/>
</dbReference>
<reference evidence="3" key="1">
    <citation type="submission" date="2019-08" db="EMBL/GenBank/DDBJ databases">
        <authorList>
            <person name="Kucharzyk K."/>
            <person name="Murdoch R.W."/>
            <person name="Higgins S."/>
            <person name="Loffler F."/>
        </authorList>
    </citation>
    <scope>NUCLEOTIDE SEQUENCE</scope>
</reference>
<dbReference type="Pfam" id="PF13635">
    <property type="entry name" value="DUF4143"/>
    <property type="match status" value="1"/>
</dbReference>
<dbReference type="PANTHER" id="PTHR33295">
    <property type="entry name" value="ATPASE"/>
    <property type="match status" value="1"/>
</dbReference>
<evidence type="ECO:0000259" key="1">
    <source>
        <dbReference type="Pfam" id="PF13173"/>
    </source>
</evidence>
<dbReference type="AlphaFoldDB" id="A0A644VZZ9"/>
<evidence type="ECO:0000259" key="2">
    <source>
        <dbReference type="Pfam" id="PF13635"/>
    </source>
</evidence>
<evidence type="ECO:0008006" key="4">
    <source>
        <dbReference type="Google" id="ProtNLM"/>
    </source>
</evidence>
<accession>A0A644VZZ9</accession>
<evidence type="ECO:0000313" key="3">
    <source>
        <dbReference type="EMBL" id="MPL97065.1"/>
    </source>
</evidence>
<dbReference type="InterPro" id="IPR025420">
    <property type="entry name" value="DUF4143"/>
</dbReference>
<comment type="caution">
    <text evidence="3">The sequence shown here is derived from an EMBL/GenBank/DDBJ whole genome shotgun (WGS) entry which is preliminary data.</text>
</comment>
<dbReference type="SUPFAM" id="SSF52540">
    <property type="entry name" value="P-loop containing nucleoside triphosphate hydrolases"/>
    <property type="match status" value="1"/>
</dbReference>
<gene>
    <name evidence="3" type="ORF">SDC9_43253</name>
</gene>
<name>A0A644VZZ9_9ZZZZ</name>
<proteinExistence type="predicted"/>
<sequence>MILNRNQYLDRVKAFMHQDIIKILTGIRRCGKSRLLSLIREELLQQGVPQSHILLVNFESFQLDFEKTVKAVYAAVQALTKQAAGKKVYLLFDEIQEIEHWERVVNACQIDFDCDIYLTGSNAYLLSSELSTYLSGRYIEIQVYPFSFREVWEYGVLNEKTATKEQAFEKYLNLGGLPFIHQNSLSPENARVYLEDVFESVLVKDIIARNKVRDIDTLRRILIYCVANSGRMFSASSIVKYLKHEHLSISLDTLYRYIEYFKASCLVLPVSRFDIKGKEVLRFQQKLYLSDHGFRLVAFSSNVRDIELILENLVLLHLLQYGYTVFTGHLDGVEIDFVAHKGEQLLYIQVCYLLASEETREREFGNLERIRDNFPKYVVSMDPIRQGRNGIEHSHIIDFLLSEPL</sequence>
<dbReference type="Pfam" id="PF13173">
    <property type="entry name" value="AAA_14"/>
    <property type="match status" value="1"/>
</dbReference>
<feature type="domain" description="AAA" evidence="1">
    <location>
        <begin position="21"/>
        <end position="151"/>
    </location>
</feature>
<dbReference type="PANTHER" id="PTHR33295:SF20">
    <property type="entry name" value="ATPASE"/>
    <property type="match status" value="1"/>
</dbReference>
<dbReference type="InterPro" id="IPR027417">
    <property type="entry name" value="P-loop_NTPase"/>
</dbReference>